<accession>A0A8H3LXW4</accession>
<evidence type="ECO:0000313" key="3">
    <source>
        <dbReference type="Proteomes" id="UP000615446"/>
    </source>
</evidence>
<sequence>MPKLHQKRLAEERQACYKKSQKINDKESQIPLRQVENEPPELRRKRLAKERQSCLRKKRKINNNDTGQMKKIDVLTVRQISG</sequence>
<dbReference type="EMBL" id="BLAL01000225">
    <property type="protein sequence ID" value="GES93239.1"/>
    <property type="molecule type" value="Genomic_DNA"/>
</dbReference>
<feature type="region of interest" description="Disordered" evidence="1">
    <location>
        <begin position="37"/>
        <end position="66"/>
    </location>
</feature>
<comment type="caution">
    <text evidence="2">The sequence shown here is derived from an EMBL/GenBank/DDBJ whole genome shotgun (WGS) entry which is preliminary data.</text>
</comment>
<dbReference type="Proteomes" id="UP000615446">
    <property type="component" value="Unassembled WGS sequence"/>
</dbReference>
<name>A0A8H3LXW4_9GLOM</name>
<reference evidence="2" key="1">
    <citation type="submission" date="2019-10" db="EMBL/GenBank/DDBJ databases">
        <title>Conservation and host-specific expression of non-tandemly repeated heterogenous ribosome RNA gene in arbuscular mycorrhizal fungi.</title>
        <authorList>
            <person name="Maeda T."/>
            <person name="Kobayashi Y."/>
            <person name="Nakagawa T."/>
            <person name="Ezawa T."/>
            <person name="Yamaguchi K."/>
            <person name="Bino T."/>
            <person name="Nishimoto Y."/>
            <person name="Shigenobu S."/>
            <person name="Kawaguchi M."/>
        </authorList>
    </citation>
    <scope>NUCLEOTIDE SEQUENCE</scope>
    <source>
        <strain evidence="2">HR1</strain>
    </source>
</reference>
<proteinExistence type="predicted"/>
<gene>
    <name evidence="2" type="ORF">RCL2_001999300</name>
</gene>
<evidence type="ECO:0000256" key="1">
    <source>
        <dbReference type="SAM" id="MobiDB-lite"/>
    </source>
</evidence>
<feature type="compositionally biased region" description="Basic residues" evidence="1">
    <location>
        <begin position="43"/>
        <end position="61"/>
    </location>
</feature>
<evidence type="ECO:0000313" key="2">
    <source>
        <dbReference type="EMBL" id="GES93239.1"/>
    </source>
</evidence>
<protein>
    <submittedName>
        <fullName evidence="2">Uncharacterized protein</fullName>
    </submittedName>
</protein>
<dbReference type="AlphaFoldDB" id="A0A8H3LXW4"/>
<organism evidence="2 3">
    <name type="scientific">Rhizophagus clarus</name>
    <dbReference type="NCBI Taxonomy" id="94130"/>
    <lineage>
        <taxon>Eukaryota</taxon>
        <taxon>Fungi</taxon>
        <taxon>Fungi incertae sedis</taxon>
        <taxon>Mucoromycota</taxon>
        <taxon>Glomeromycotina</taxon>
        <taxon>Glomeromycetes</taxon>
        <taxon>Glomerales</taxon>
        <taxon>Glomeraceae</taxon>
        <taxon>Rhizophagus</taxon>
    </lineage>
</organism>